<dbReference type="STRING" id="1283.ShL2_02361"/>
<reference evidence="4 7" key="2">
    <citation type="submission" date="2023-08" db="EMBL/GenBank/DDBJ databases">
        <title>Genomic surveillance of Staphylococcus haemolyticus neonatal outbreak in southern France.</title>
        <authorList>
            <person name="Magnan C."/>
            <person name="Morsli M."/>
            <person name="Thiery B."/>
            <person name="Salipante F."/>
            <person name="Attar J."/>
            <person name="Massimo D.M."/>
            <person name="Ory J."/>
            <person name="Pantel A."/>
            <person name="Lavigne J.-P."/>
        </authorList>
    </citation>
    <scope>NUCLEOTIDE SEQUENCE [LARGE SCALE GENOMIC DNA]</scope>
    <source>
        <strain evidence="4 7">NSH026</strain>
    </source>
</reference>
<reference evidence="5 6" key="1">
    <citation type="submission" date="2017-11" db="EMBL/GenBank/DDBJ databases">
        <authorList>
            <person name="Founou R.C."/>
            <person name="Founou L."/>
            <person name="Allam M."/>
            <person name="Ismail A."/>
            <person name="Essack S.Y."/>
        </authorList>
    </citation>
    <scope>NUCLEOTIDE SEQUENCE [LARGE SCALE GENOMIC DNA]</scope>
    <source>
        <strain evidence="5 6">G811N2B1</strain>
    </source>
</reference>
<dbReference type="Proteomes" id="UP000238153">
    <property type="component" value="Unassembled WGS sequence"/>
</dbReference>
<dbReference type="GeneID" id="93781820"/>
<evidence type="ECO:0000313" key="4">
    <source>
        <dbReference type="EMBL" id="MDT4287500.1"/>
    </source>
</evidence>
<keyword evidence="7" id="KW-1185">Reference proteome</keyword>
<evidence type="ECO:0000313" key="7">
    <source>
        <dbReference type="Proteomes" id="UP001269271"/>
    </source>
</evidence>
<dbReference type="EMBL" id="PGWX01000053">
    <property type="protein sequence ID" value="PPJ79407.1"/>
    <property type="molecule type" value="Genomic_DNA"/>
</dbReference>
<comment type="similarity">
    <text evidence="1">Belongs to the UPF0355 family.</text>
</comment>
<protein>
    <submittedName>
        <fullName evidence="4">General stress protein</fullName>
    </submittedName>
</protein>
<feature type="domain" description="General stress protein 17M-like" evidence="3">
    <location>
        <begin position="7"/>
        <end position="95"/>
    </location>
</feature>
<accession>A0A2A1K9V4</accession>
<feature type="region of interest" description="Disordered" evidence="2">
    <location>
        <begin position="105"/>
        <end position="135"/>
    </location>
</feature>
<evidence type="ECO:0000256" key="1">
    <source>
        <dbReference type="ARBA" id="ARBA00008128"/>
    </source>
</evidence>
<organism evidence="5 6">
    <name type="scientific">Staphylococcus haemolyticus</name>
    <dbReference type="NCBI Taxonomy" id="1283"/>
    <lineage>
        <taxon>Bacteria</taxon>
        <taxon>Bacillati</taxon>
        <taxon>Bacillota</taxon>
        <taxon>Bacilli</taxon>
        <taxon>Bacillales</taxon>
        <taxon>Staphylococcaceae</taxon>
        <taxon>Staphylococcus</taxon>
    </lineage>
</organism>
<dbReference type="InterPro" id="IPR025889">
    <property type="entry name" value="GSP17M-like_dom"/>
</dbReference>
<sequence>MADFTVLDKQDEIYNVIDKKKAEGYSENELVVVSKSKLHLDNLHDSQVTLIATSGSFSDRMSKLLTGEDGEEAVLARYELSEEQTEKYKKDILDGKFLVIANKDNSSHDEVEENNSAYEEIDITHYANESKGPKS</sequence>
<gene>
    <name evidence="5" type="ORF">CV019_00545</name>
    <name evidence="4" type="ORF">RO950_10970</name>
</gene>
<evidence type="ECO:0000259" key="3">
    <source>
        <dbReference type="Pfam" id="PF11181"/>
    </source>
</evidence>
<evidence type="ECO:0000313" key="5">
    <source>
        <dbReference type="EMBL" id="PPJ79407.1"/>
    </source>
</evidence>
<dbReference type="OMA" id="ITHYANE"/>
<dbReference type="Pfam" id="PF11181">
    <property type="entry name" value="YflT"/>
    <property type="match status" value="1"/>
</dbReference>
<proteinExistence type="inferred from homology"/>
<dbReference type="Proteomes" id="UP001269271">
    <property type="component" value="Unassembled WGS sequence"/>
</dbReference>
<dbReference type="AlphaFoldDB" id="A0A2A1K9V4"/>
<dbReference type="KEGG" id="shh:ShL2_02361"/>
<evidence type="ECO:0000256" key="2">
    <source>
        <dbReference type="SAM" id="MobiDB-lite"/>
    </source>
</evidence>
<name>A0A2A1K9V4_STAHA</name>
<comment type="caution">
    <text evidence="5">The sequence shown here is derived from an EMBL/GenBank/DDBJ whole genome shotgun (WGS) entry which is preliminary data.</text>
</comment>
<dbReference type="EMBL" id="JAVSOO010000036">
    <property type="protein sequence ID" value="MDT4287500.1"/>
    <property type="molecule type" value="Genomic_DNA"/>
</dbReference>
<dbReference type="RefSeq" id="WP_011276832.1">
    <property type="nucleotide sequence ID" value="NZ_BKAY01000018.1"/>
</dbReference>
<evidence type="ECO:0000313" key="6">
    <source>
        <dbReference type="Proteomes" id="UP000238153"/>
    </source>
</evidence>